<sequence>MKQTIKAQGNIATQIKRQISNLIMCDQKVTENNIRLL</sequence>
<keyword evidence="2" id="KW-1185">Reference proteome</keyword>
<dbReference type="EMBL" id="FNCH01000026">
    <property type="protein sequence ID" value="SDH48639.1"/>
    <property type="molecule type" value="Genomic_DNA"/>
</dbReference>
<accession>A0A1G8CTX2</accession>
<proteinExistence type="predicted"/>
<name>A0A1G8CTX2_9SPHI</name>
<evidence type="ECO:0000313" key="1">
    <source>
        <dbReference type="EMBL" id="SDH48639.1"/>
    </source>
</evidence>
<dbReference type="Proteomes" id="UP000199643">
    <property type="component" value="Unassembled WGS sequence"/>
</dbReference>
<gene>
    <name evidence="1" type="ORF">SAMN05421827_12631</name>
</gene>
<dbReference type="STRING" id="405671.SAMN05421827_12631"/>
<organism evidence="1 2">
    <name type="scientific">Pedobacter terrae</name>
    <dbReference type="NCBI Taxonomy" id="405671"/>
    <lineage>
        <taxon>Bacteria</taxon>
        <taxon>Pseudomonadati</taxon>
        <taxon>Bacteroidota</taxon>
        <taxon>Sphingobacteriia</taxon>
        <taxon>Sphingobacteriales</taxon>
        <taxon>Sphingobacteriaceae</taxon>
        <taxon>Pedobacter</taxon>
    </lineage>
</organism>
<protein>
    <submittedName>
        <fullName evidence="1">Uncharacterized protein</fullName>
    </submittedName>
</protein>
<dbReference type="AlphaFoldDB" id="A0A1G8CTX2"/>
<reference evidence="2" key="1">
    <citation type="submission" date="2016-10" db="EMBL/GenBank/DDBJ databases">
        <authorList>
            <person name="Varghese N."/>
            <person name="Submissions S."/>
        </authorList>
    </citation>
    <scope>NUCLEOTIDE SEQUENCE [LARGE SCALE GENOMIC DNA]</scope>
    <source>
        <strain evidence="2">DSM 17933</strain>
    </source>
</reference>
<evidence type="ECO:0000313" key="2">
    <source>
        <dbReference type="Proteomes" id="UP000199643"/>
    </source>
</evidence>